<evidence type="ECO:0000256" key="1">
    <source>
        <dbReference type="SAM" id="Phobius"/>
    </source>
</evidence>
<sequence>MSGPSEPGSTEVIACPACRHLLRVPVAWLGEAVQCPQCRARFRAPIRQGERLSEPELLEAGGAAAAGSQTGRGAEAAPGAPDAALWLPAYGLIVCGLAGLIVNVLITWRLYSDPEGSRAYVQHQIERLREWGFGADEAEAERPQRDAERGEWAMRHLPWIVPASAGAAALALLGGLSIALRWNYRLAQIGCLAAGLNPVGLCCLPGALVGLWGLILLQSEEGRGHFGLPVL</sequence>
<dbReference type="Proteomes" id="UP000542342">
    <property type="component" value="Unassembled WGS sequence"/>
</dbReference>
<evidence type="ECO:0000313" key="2">
    <source>
        <dbReference type="EMBL" id="MBA2226027.1"/>
    </source>
</evidence>
<keyword evidence="1" id="KW-0472">Membrane</keyword>
<comment type="caution">
    <text evidence="2">The sequence shown here is derived from an EMBL/GenBank/DDBJ whole genome shotgun (WGS) entry which is preliminary data.</text>
</comment>
<reference evidence="2 3" key="1">
    <citation type="submission" date="2020-07" db="EMBL/GenBank/DDBJ databases">
        <title>Thermogemmata thermophila gen. nov., sp. nov., a novel moderate thermophilic planctomycete from a Kamchatka hot spring.</title>
        <authorList>
            <person name="Elcheninov A.G."/>
            <person name="Podosokorskaya O.A."/>
            <person name="Kovaleva O.L."/>
            <person name="Novikov A."/>
            <person name="Bonch-Osmolovskaya E.A."/>
            <person name="Toshchakov S.V."/>
            <person name="Kublanov I.V."/>
        </authorList>
    </citation>
    <scope>NUCLEOTIDE SEQUENCE [LARGE SCALE GENOMIC DNA]</scope>
    <source>
        <strain evidence="2 3">2918</strain>
    </source>
</reference>
<proteinExistence type="predicted"/>
<keyword evidence="1" id="KW-0812">Transmembrane</keyword>
<name>A0A7V9ABR8_9BACT</name>
<protein>
    <submittedName>
        <fullName evidence="2">Uncharacterized protein</fullName>
    </submittedName>
</protein>
<accession>A0A7V9ABR8</accession>
<feature type="transmembrane region" description="Helical" evidence="1">
    <location>
        <begin position="159"/>
        <end position="180"/>
    </location>
</feature>
<feature type="transmembrane region" description="Helical" evidence="1">
    <location>
        <begin position="186"/>
        <end position="217"/>
    </location>
</feature>
<dbReference type="AlphaFoldDB" id="A0A7V9ABR8"/>
<dbReference type="RefSeq" id="WP_194537464.1">
    <property type="nucleotide sequence ID" value="NZ_JACEFB010000004.1"/>
</dbReference>
<keyword evidence="1" id="KW-1133">Transmembrane helix</keyword>
<organism evidence="2 3">
    <name type="scientific">Thermogemmata fonticola</name>
    <dbReference type="NCBI Taxonomy" id="2755323"/>
    <lineage>
        <taxon>Bacteria</taxon>
        <taxon>Pseudomonadati</taxon>
        <taxon>Planctomycetota</taxon>
        <taxon>Planctomycetia</taxon>
        <taxon>Gemmatales</taxon>
        <taxon>Gemmataceae</taxon>
        <taxon>Thermogemmata</taxon>
    </lineage>
</organism>
<keyword evidence="3" id="KW-1185">Reference proteome</keyword>
<dbReference type="EMBL" id="JACEFB010000004">
    <property type="protein sequence ID" value="MBA2226027.1"/>
    <property type="molecule type" value="Genomic_DNA"/>
</dbReference>
<evidence type="ECO:0000313" key="3">
    <source>
        <dbReference type="Proteomes" id="UP000542342"/>
    </source>
</evidence>
<gene>
    <name evidence="2" type="ORF">H0921_07615</name>
</gene>
<feature type="transmembrane region" description="Helical" evidence="1">
    <location>
        <begin position="89"/>
        <end position="111"/>
    </location>
</feature>